<name>A0A1A9W0P9_9MUSC</name>
<evidence type="ECO:0000256" key="1">
    <source>
        <dbReference type="SAM" id="MobiDB-lite"/>
    </source>
</evidence>
<dbReference type="AlphaFoldDB" id="A0A1A9W0P9"/>
<accession>A0A1A9W0P9</accession>
<dbReference type="EnsemblMetazoa" id="GBRI002149-RA">
    <property type="protein sequence ID" value="GBRI002149-PA"/>
    <property type="gene ID" value="GBRI002149"/>
</dbReference>
<evidence type="ECO:0000313" key="2">
    <source>
        <dbReference type="EnsemblMetazoa" id="GBRI002149-PA"/>
    </source>
</evidence>
<evidence type="ECO:0000313" key="3">
    <source>
        <dbReference type="Proteomes" id="UP000091820"/>
    </source>
</evidence>
<feature type="compositionally biased region" description="Acidic residues" evidence="1">
    <location>
        <begin position="58"/>
        <end position="76"/>
    </location>
</feature>
<keyword evidence="3" id="KW-1185">Reference proteome</keyword>
<dbReference type="Proteomes" id="UP000091820">
    <property type="component" value="Unassembled WGS sequence"/>
</dbReference>
<reference evidence="3" key="1">
    <citation type="submission" date="2014-03" db="EMBL/GenBank/DDBJ databases">
        <authorList>
            <person name="Aksoy S."/>
            <person name="Warren W."/>
            <person name="Wilson R.K."/>
        </authorList>
    </citation>
    <scope>NUCLEOTIDE SEQUENCE [LARGE SCALE GENOMIC DNA]</scope>
    <source>
        <strain evidence="3">IAEA</strain>
    </source>
</reference>
<proteinExistence type="predicted"/>
<organism evidence="2 3">
    <name type="scientific">Glossina brevipalpis</name>
    <dbReference type="NCBI Taxonomy" id="37001"/>
    <lineage>
        <taxon>Eukaryota</taxon>
        <taxon>Metazoa</taxon>
        <taxon>Ecdysozoa</taxon>
        <taxon>Arthropoda</taxon>
        <taxon>Hexapoda</taxon>
        <taxon>Insecta</taxon>
        <taxon>Pterygota</taxon>
        <taxon>Neoptera</taxon>
        <taxon>Endopterygota</taxon>
        <taxon>Diptera</taxon>
        <taxon>Brachycera</taxon>
        <taxon>Muscomorpha</taxon>
        <taxon>Hippoboscoidea</taxon>
        <taxon>Glossinidae</taxon>
        <taxon>Glossina</taxon>
    </lineage>
</organism>
<dbReference type="STRING" id="37001.A0A1A9W0P9"/>
<feature type="region of interest" description="Disordered" evidence="1">
    <location>
        <begin position="1"/>
        <end position="76"/>
    </location>
</feature>
<feature type="compositionally biased region" description="Basic and acidic residues" evidence="1">
    <location>
        <begin position="37"/>
        <end position="57"/>
    </location>
</feature>
<reference evidence="2" key="2">
    <citation type="submission" date="2020-05" db="UniProtKB">
        <authorList>
            <consortium name="EnsemblMetazoa"/>
        </authorList>
    </citation>
    <scope>IDENTIFICATION</scope>
    <source>
        <strain evidence="2">IAEA</strain>
    </source>
</reference>
<sequence>MADEPESAPEQPKAEENVGKLEGAVQEGTDETPGEEGTAKTPDDEDKPWVDYDKSLGGEEEGNEDVEKLEEEEVEEDFPLIGQFTDDPEQERNYADYKIVVKELKSQIAHLECIKNQIQILTNKGYKRFCEETDLNDLQTCWDNEMEKQRCLINKVIFLQNFGSKRRYKEIDLTITFDECKIISTPFTFEKKTIEMLKCAKDGSNRKEKKEDI</sequence>
<dbReference type="VEuPathDB" id="VectorBase:GBRI002149"/>
<protein>
    <submittedName>
        <fullName evidence="2">Uncharacterized protein</fullName>
    </submittedName>
</protein>